<dbReference type="InterPro" id="IPR030679">
    <property type="entry name" value="ABC_ATPase_HisP-typ"/>
</dbReference>
<dbReference type="PANTHER" id="PTHR43166:SF4">
    <property type="entry name" value="PHOSPHONATES IMPORT ATP-BINDING PROTEIN PHNC"/>
    <property type="match status" value="1"/>
</dbReference>
<accession>A0ABY5CUR5</accession>
<evidence type="ECO:0000313" key="7">
    <source>
        <dbReference type="EMBL" id="USV01722.1"/>
    </source>
</evidence>
<keyword evidence="3" id="KW-0813">Transport</keyword>
<evidence type="ECO:0000256" key="1">
    <source>
        <dbReference type="ARBA" id="ARBA00004417"/>
    </source>
</evidence>
<protein>
    <submittedName>
        <fullName evidence="7">Amino acid ABC transporter ATP-binding protein</fullName>
    </submittedName>
</protein>
<dbReference type="GO" id="GO:0005524">
    <property type="term" value="F:ATP binding"/>
    <property type="evidence" value="ECO:0007669"/>
    <property type="project" value="UniProtKB-KW"/>
</dbReference>
<dbReference type="PROSITE" id="PS50893">
    <property type="entry name" value="ABC_TRANSPORTER_2"/>
    <property type="match status" value="1"/>
</dbReference>
<dbReference type="InterPro" id="IPR027417">
    <property type="entry name" value="P-loop_NTPase"/>
</dbReference>
<dbReference type="Pfam" id="PF00005">
    <property type="entry name" value="ABC_tran"/>
    <property type="match status" value="1"/>
</dbReference>
<sequence length="240" mass="26369">MIRVHNLQKQFGASHVLRGISCEIAPNEVVCIIGPSGSGKSTFLRCINALETLSGGEIDVNGFAIHRQKTDLNKMRESVGMVFQRFNLFPHMTVLENIIMAPMGVKKLPRAAAIERAELLLRKVGLLDKIDAYPNSLSGGQQQRVAIARALAMEPKIMLFDEPTSALDPELVGEVLAVMKSLAHEGMTMVVVTHEMGFAREVADRVLFIDQGIIQEEGTPQQIFSHPGNPRTQAFLSKVL</sequence>
<gene>
    <name evidence="7" type="ORF">KFQ06_04090</name>
</gene>
<dbReference type="SMART" id="SM00382">
    <property type="entry name" value="AAA"/>
    <property type="match status" value="1"/>
</dbReference>
<dbReference type="SUPFAM" id="SSF52540">
    <property type="entry name" value="P-loop containing nucleoside triphosphate hydrolases"/>
    <property type="match status" value="1"/>
</dbReference>
<dbReference type="CDD" id="cd03262">
    <property type="entry name" value="ABC_HisP_GlnQ"/>
    <property type="match status" value="1"/>
</dbReference>
<dbReference type="InterPro" id="IPR003593">
    <property type="entry name" value="AAA+_ATPase"/>
</dbReference>
<dbReference type="EMBL" id="CP074347">
    <property type="protein sequence ID" value="USV01722.1"/>
    <property type="molecule type" value="Genomic_DNA"/>
</dbReference>
<dbReference type="Proteomes" id="UP001056873">
    <property type="component" value="Chromosome"/>
</dbReference>
<dbReference type="InterPro" id="IPR017871">
    <property type="entry name" value="ABC_transporter-like_CS"/>
</dbReference>
<feature type="domain" description="ABC transporter" evidence="6">
    <location>
        <begin position="2"/>
        <end position="236"/>
    </location>
</feature>
<keyword evidence="8" id="KW-1185">Reference proteome</keyword>
<comment type="subcellular location">
    <subcellularLocation>
        <location evidence="1">Cell inner membrane</location>
        <topology evidence="1">Peripheral membrane protein</topology>
    </subcellularLocation>
</comment>
<evidence type="ECO:0000256" key="3">
    <source>
        <dbReference type="ARBA" id="ARBA00022448"/>
    </source>
</evidence>
<reference evidence="7" key="1">
    <citation type="journal article" date="2022" name="BMC Genomics">
        <title>Genome sequence of the entomopathogenic Serratia entomophila isolate 626 and characterisation of the species specific itaconate degradation pathway.</title>
        <authorList>
            <person name="Vaughan A.L."/>
            <person name="Altermann E."/>
            <person name="Glare T.R."/>
            <person name="Hurst M.R.H."/>
        </authorList>
    </citation>
    <scope>NUCLEOTIDE SEQUENCE</scope>
    <source>
        <strain evidence="7">626</strain>
    </source>
</reference>
<keyword evidence="4" id="KW-0547">Nucleotide-binding</keyword>
<proteinExistence type="inferred from homology"/>
<organism evidence="7 8">
    <name type="scientific">Serratia entomophila</name>
    <dbReference type="NCBI Taxonomy" id="42906"/>
    <lineage>
        <taxon>Bacteria</taxon>
        <taxon>Pseudomonadati</taxon>
        <taxon>Pseudomonadota</taxon>
        <taxon>Gammaproteobacteria</taxon>
        <taxon>Enterobacterales</taxon>
        <taxon>Yersiniaceae</taxon>
        <taxon>Serratia</taxon>
    </lineage>
</organism>
<dbReference type="RefSeq" id="WP_234589015.1">
    <property type="nucleotide sequence ID" value="NZ_CAMIPE010000002.1"/>
</dbReference>
<dbReference type="GeneID" id="75021006"/>
<evidence type="ECO:0000313" key="8">
    <source>
        <dbReference type="Proteomes" id="UP001056873"/>
    </source>
</evidence>
<evidence type="ECO:0000256" key="4">
    <source>
        <dbReference type="ARBA" id="ARBA00022741"/>
    </source>
</evidence>
<evidence type="ECO:0000256" key="5">
    <source>
        <dbReference type="ARBA" id="ARBA00022840"/>
    </source>
</evidence>
<keyword evidence="5 7" id="KW-0067">ATP-binding</keyword>
<dbReference type="PIRSF" id="PIRSF039085">
    <property type="entry name" value="ABC_ATPase_HisP"/>
    <property type="match status" value="1"/>
</dbReference>
<dbReference type="InterPro" id="IPR050086">
    <property type="entry name" value="MetN_ABC_transporter-like"/>
</dbReference>
<dbReference type="Gene3D" id="3.40.50.300">
    <property type="entry name" value="P-loop containing nucleotide triphosphate hydrolases"/>
    <property type="match status" value="1"/>
</dbReference>
<dbReference type="InterPro" id="IPR003439">
    <property type="entry name" value="ABC_transporter-like_ATP-bd"/>
</dbReference>
<comment type="similarity">
    <text evidence="2">Belongs to the ABC transporter superfamily.</text>
</comment>
<name>A0ABY5CUR5_9GAMM</name>
<evidence type="ECO:0000256" key="2">
    <source>
        <dbReference type="ARBA" id="ARBA00005417"/>
    </source>
</evidence>
<evidence type="ECO:0000259" key="6">
    <source>
        <dbReference type="PROSITE" id="PS50893"/>
    </source>
</evidence>
<dbReference type="PANTHER" id="PTHR43166">
    <property type="entry name" value="AMINO ACID IMPORT ATP-BINDING PROTEIN"/>
    <property type="match status" value="1"/>
</dbReference>
<dbReference type="PROSITE" id="PS00211">
    <property type="entry name" value="ABC_TRANSPORTER_1"/>
    <property type="match status" value="1"/>
</dbReference>